<proteinExistence type="predicted"/>
<organism evidence="1">
    <name type="scientific">Anopheles triannulatus</name>
    <dbReference type="NCBI Taxonomy" id="58253"/>
    <lineage>
        <taxon>Eukaryota</taxon>
        <taxon>Metazoa</taxon>
        <taxon>Ecdysozoa</taxon>
        <taxon>Arthropoda</taxon>
        <taxon>Hexapoda</taxon>
        <taxon>Insecta</taxon>
        <taxon>Pterygota</taxon>
        <taxon>Neoptera</taxon>
        <taxon>Endopterygota</taxon>
        <taxon>Diptera</taxon>
        <taxon>Nematocera</taxon>
        <taxon>Culicoidea</taxon>
        <taxon>Culicidae</taxon>
        <taxon>Anophelinae</taxon>
        <taxon>Anopheles</taxon>
    </lineage>
</organism>
<sequence length="97" mass="10690">MSLRRCLRIVLEVGWVLAVDLGVQILNVIVHHVADNEWRGDDEDLRADSSQRIRDALADDVREGALLEGGDLVRDDAAHLGKFSESVTHGDGRFGLS</sequence>
<dbReference type="EMBL" id="GGFK01013240">
    <property type="protein sequence ID" value="MBW46561.1"/>
    <property type="molecule type" value="Transcribed_RNA"/>
</dbReference>
<evidence type="ECO:0000313" key="1">
    <source>
        <dbReference type="EMBL" id="MBW46561.1"/>
    </source>
</evidence>
<reference evidence="1" key="1">
    <citation type="submission" date="2018-01" db="EMBL/GenBank/DDBJ databases">
        <title>An insight into the sialome of Amazonian anophelines.</title>
        <authorList>
            <person name="Ribeiro J.M."/>
            <person name="Scarpassa V."/>
            <person name="Calvo E."/>
        </authorList>
    </citation>
    <scope>NUCLEOTIDE SEQUENCE</scope>
    <source>
        <tissue evidence="1">Salivary glands</tissue>
    </source>
</reference>
<name>A0A2M4B0I9_9DIPT</name>
<dbReference type="AlphaFoldDB" id="A0A2M4B0I9"/>
<accession>A0A2M4B0I9</accession>
<protein>
    <submittedName>
        <fullName evidence="1">Putative secreted protein</fullName>
    </submittedName>
</protein>